<accession>A0ABM9RPW2</accession>
<keyword evidence="3" id="KW-1185">Reference proteome</keyword>
<protein>
    <submittedName>
        <fullName evidence="2">Uncharacterized protein</fullName>
    </submittedName>
</protein>
<evidence type="ECO:0000313" key="2">
    <source>
        <dbReference type="EMBL" id="CEJ74093.1"/>
    </source>
</evidence>
<dbReference type="GeneID" id="97537816"/>
<feature type="region of interest" description="Disordered" evidence="1">
    <location>
        <begin position="1"/>
        <end position="30"/>
    </location>
</feature>
<organism evidence="2 3">
    <name type="scientific">Paraclostridium sordellii</name>
    <name type="common">Clostridium sordellii</name>
    <dbReference type="NCBI Taxonomy" id="1505"/>
    <lineage>
        <taxon>Bacteria</taxon>
        <taxon>Bacillati</taxon>
        <taxon>Bacillota</taxon>
        <taxon>Clostridia</taxon>
        <taxon>Peptostreptococcales</taxon>
        <taxon>Peptostreptococcaceae</taxon>
        <taxon>Paraclostridium</taxon>
    </lineage>
</organism>
<feature type="compositionally biased region" description="Basic residues" evidence="1">
    <location>
        <begin position="1"/>
        <end position="26"/>
    </location>
</feature>
<dbReference type="Proteomes" id="UP000032811">
    <property type="component" value="Chromosome 1"/>
</dbReference>
<proteinExistence type="predicted"/>
<name>A0ABM9RPW2_PARSO</name>
<dbReference type="RefSeq" id="WP_057545151.1">
    <property type="nucleotide sequence ID" value="NZ_CDNJ01000003.1"/>
</dbReference>
<sequence>MGKKKKKNKKKKNNKKKNKKKSHKVVNKSENNKLAKFKLLYKENIGLINSIVGEWLREV</sequence>
<gene>
    <name evidence="2" type="ORF">ATCC9714_19811</name>
</gene>
<evidence type="ECO:0000256" key="1">
    <source>
        <dbReference type="SAM" id="MobiDB-lite"/>
    </source>
</evidence>
<evidence type="ECO:0000313" key="3">
    <source>
        <dbReference type="Proteomes" id="UP000032811"/>
    </source>
</evidence>
<reference evidence="2 3" key="1">
    <citation type="submission" date="2014-11" db="EMBL/GenBank/DDBJ databases">
        <authorList>
            <person name="Aslett M.A."/>
            <person name="De Silva N."/>
        </authorList>
    </citation>
    <scope>NUCLEOTIDE SEQUENCE [LARGE SCALE GENOMIC DNA]</scope>
    <source>
        <strain evidence="2 3">ATCC9714</strain>
    </source>
</reference>
<dbReference type="EMBL" id="LN679998">
    <property type="protein sequence ID" value="CEJ74093.1"/>
    <property type="molecule type" value="Genomic_DNA"/>
</dbReference>